<dbReference type="Proteomes" id="UP000799424">
    <property type="component" value="Unassembled WGS sequence"/>
</dbReference>
<feature type="non-terminal residue" evidence="2">
    <location>
        <position position="251"/>
    </location>
</feature>
<sequence length="251" mass="29047">MRLLYTANDGRISWTKDYISVKDIPPYAILSHTWQEEQEVTFDDLTNTDNVKVNCAKSKEGYEKIRFCAQQAKRDGLDYFWVDTCCINKDSSAELTEAINSMFRWYQDAERCYVYLPDITIGVADEVAELSQQLKESRWFTRGWTLQELIAPASVEFFSKDQQRLGDKRSLENILHGITGIAVQALRGRHLSNFSVNERMSWADRRETTRAEDAAYCLLGVFGIHMPLIYGEGQDRALNRLRKEITESMKD</sequence>
<accession>A0A6A6ZE09</accession>
<evidence type="ECO:0000313" key="3">
    <source>
        <dbReference type="Proteomes" id="UP000799424"/>
    </source>
</evidence>
<dbReference type="Pfam" id="PF06985">
    <property type="entry name" value="HET"/>
    <property type="match status" value="1"/>
</dbReference>
<evidence type="ECO:0000259" key="1">
    <source>
        <dbReference type="Pfam" id="PF06985"/>
    </source>
</evidence>
<keyword evidence="3" id="KW-1185">Reference proteome</keyword>
<dbReference type="InterPro" id="IPR010730">
    <property type="entry name" value="HET"/>
</dbReference>
<dbReference type="PANTHER" id="PTHR10622">
    <property type="entry name" value="HET DOMAIN-CONTAINING PROTEIN"/>
    <property type="match status" value="1"/>
</dbReference>
<protein>
    <submittedName>
        <fullName evidence="2">HET-domain-containing protein</fullName>
    </submittedName>
</protein>
<organism evidence="2 3">
    <name type="scientific">Ophiobolus disseminans</name>
    <dbReference type="NCBI Taxonomy" id="1469910"/>
    <lineage>
        <taxon>Eukaryota</taxon>
        <taxon>Fungi</taxon>
        <taxon>Dikarya</taxon>
        <taxon>Ascomycota</taxon>
        <taxon>Pezizomycotina</taxon>
        <taxon>Dothideomycetes</taxon>
        <taxon>Pleosporomycetidae</taxon>
        <taxon>Pleosporales</taxon>
        <taxon>Pleosporineae</taxon>
        <taxon>Phaeosphaeriaceae</taxon>
        <taxon>Ophiobolus</taxon>
    </lineage>
</organism>
<reference evidence="2" key="1">
    <citation type="journal article" date="2020" name="Stud. Mycol.">
        <title>101 Dothideomycetes genomes: a test case for predicting lifestyles and emergence of pathogens.</title>
        <authorList>
            <person name="Haridas S."/>
            <person name="Albert R."/>
            <person name="Binder M."/>
            <person name="Bloem J."/>
            <person name="Labutti K."/>
            <person name="Salamov A."/>
            <person name="Andreopoulos B."/>
            <person name="Baker S."/>
            <person name="Barry K."/>
            <person name="Bills G."/>
            <person name="Bluhm B."/>
            <person name="Cannon C."/>
            <person name="Castanera R."/>
            <person name="Culley D."/>
            <person name="Daum C."/>
            <person name="Ezra D."/>
            <person name="Gonzalez J."/>
            <person name="Henrissat B."/>
            <person name="Kuo A."/>
            <person name="Liang C."/>
            <person name="Lipzen A."/>
            <person name="Lutzoni F."/>
            <person name="Magnuson J."/>
            <person name="Mondo S."/>
            <person name="Nolan M."/>
            <person name="Ohm R."/>
            <person name="Pangilinan J."/>
            <person name="Park H.-J."/>
            <person name="Ramirez L."/>
            <person name="Alfaro M."/>
            <person name="Sun H."/>
            <person name="Tritt A."/>
            <person name="Yoshinaga Y."/>
            <person name="Zwiers L.-H."/>
            <person name="Turgeon B."/>
            <person name="Goodwin S."/>
            <person name="Spatafora J."/>
            <person name="Crous P."/>
            <person name="Grigoriev I."/>
        </authorList>
    </citation>
    <scope>NUCLEOTIDE SEQUENCE</scope>
    <source>
        <strain evidence="2">CBS 113818</strain>
    </source>
</reference>
<gene>
    <name evidence="2" type="ORF">CC86DRAFT_307831</name>
</gene>
<name>A0A6A6ZE09_9PLEO</name>
<dbReference type="PANTHER" id="PTHR10622:SF11">
    <property type="entry name" value="HET-DOMAIN-CONTAINING PROTEIN"/>
    <property type="match status" value="1"/>
</dbReference>
<dbReference type="EMBL" id="MU006246">
    <property type="protein sequence ID" value="KAF2819108.1"/>
    <property type="molecule type" value="Genomic_DNA"/>
</dbReference>
<dbReference type="OrthoDB" id="674604at2759"/>
<feature type="domain" description="Heterokaryon incompatibility" evidence="1">
    <location>
        <begin position="27"/>
        <end position="116"/>
    </location>
</feature>
<dbReference type="AlphaFoldDB" id="A0A6A6ZE09"/>
<evidence type="ECO:0000313" key="2">
    <source>
        <dbReference type="EMBL" id="KAF2819108.1"/>
    </source>
</evidence>
<proteinExistence type="predicted"/>